<keyword evidence="3" id="KW-1185">Reference proteome</keyword>
<dbReference type="Gene3D" id="3.40.50.12780">
    <property type="entry name" value="N-terminal domain of ligase-like"/>
    <property type="match status" value="2"/>
</dbReference>
<dbReference type="InterPro" id="IPR052987">
    <property type="entry name" value="Chloroplast_AMP-bd_Enzymes"/>
</dbReference>
<dbReference type="eggNOG" id="COG1022">
    <property type="taxonomic scope" value="Bacteria"/>
</dbReference>
<dbReference type="Pfam" id="PF23562">
    <property type="entry name" value="AMP-binding_C_3"/>
    <property type="match status" value="1"/>
</dbReference>
<reference evidence="2 3" key="2">
    <citation type="journal article" date="2010" name="Stand. Genomic Sci.">
        <title>Complete genome sequence of Desulfohalobium retbaense type strain (HR(100)).</title>
        <authorList>
            <person name="Spring S."/>
            <person name="Nolan M."/>
            <person name="Lapidus A."/>
            <person name="Glavina Del Rio T."/>
            <person name="Copeland A."/>
            <person name="Tice H."/>
            <person name="Cheng J.F."/>
            <person name="Lucas S."/>
            <person name="Land M."/>
            <person name="Chen F."/>
            <person name="Bruce D."/>
            <person name="Goodwin L."/>
            <person name="Pitluck S."/>
            <person name="Ivanova N."/>
            <person name="Mavromatis K."/>
            <person name="Mikhailova N."/>
            <person name="Pati A."/>
            <person name="Chen A."/>
            <person name="Palaniappan K."/>
            <person name="Hauser L."/>
            <person name="Chang Y.J."/>
            <person name="Jeffries C.D."/>
            <person name="Munk C."/>
            <person name="Kiss H."/>
            <person name="Chain P."/>
            <person name="Han C."/>
            <person name="Brettin T."/>
            <person name="Detter J.C."/>
            <person name="Schuler E."/>
            <person name="Goker M."/>
            <person name="Rohde M."/>
            <person name="Bristow J."/>
            <person name="Eisen J.A."/>
            <person name="Markowitz V."/>
            <person name="Hugenholtz P."/>
            <person name="Kyrpides N.C."/>
            <person name="Klenk H.P."/>
        </authorList>
    </citation>
    <scope>NUCLEOTIDE SEQUENCE [LARGE SCALE GENOMIC DNA]</scope>
    <source>
        <strain evidence="2 3">DSM 5692</strain>
    </source>
</reference>
<dbReference type="Gene3D" id="3.30.300.30">
    <property type="match status" value="1"/>
</dbReference>
<protein>
    <submittedName>
        <fullName evidence="2">AMP-dependent synthetase and ligase</fullName>
    </submittedName>
</protein>
<dbReference type="STRING" id="485915.Dret_0042"/>
<dbReference type="PANTHER" id="PTHR43813">
    <property type="entry name" value="ACYL-ACTIVATING ENZYME 16, CHLOROPLASTIC-RELATED"/>
    <property type="match status" value="1"/>
</dbReference>
<dbReference type="InterPro" id="IPR020845">
    <property type="entry name" value="AMP-binding_CS"/>
</dbReference>
<dbReference type="GO" id="GO:0016874">
    <property type="term" value="F:ligase activity"/>
    <property type="evidence" value="ECO:0007669"/>
    <property type="project" value="UniProtKB-KW"/>
</dbReference>
<gene>
    <name evidence="2" type="ordered locus">Dret_0042</name>
</gene>
<keyword evidence="2" id="KW-0436">Ligase</keyword>
<dbReference type="Proteomes" id="UP000001052">
    <property type="component" value="Chromosome"/>
</dbReference>
<dbReference type="OrthoDB" id="9801302at2"/>
<dbReference type="PROSITE" id="PS00455">
    <property type="entry name" value="AMP_BINDING"/>
    <property type="match status" value="1"/>
</dbReference>
<feature type="domain" description="AMP-dependent synthetase/ligase" evidence="1">
    <location>
        <begin position="17"/>
        <end position="455"/>
    </location>
</feature>
<dbReference type="AlphaFoldDB" id="C8WZ69"/>
<dbReference type="RefSeq" id="WP_015750504.1">
    <property type="nucleotide sequence ID" value="NC_013223.1"/>
</dbReference>
<dbReference type="InterPro" id="IPR045851">
    <property type="entry name" value="AMP-bd_C_sf"/>
</dbReference>
<dbReference type="InterPro" id="IPR000873">
    <property type="entry name" value="AMP-dep_synth/lig_dom"/>
</dbReference>
<sequence>MTNPAPRPTLFDAFLESYKNYKHQTAFIYRVGDEQFEVSYAKLFEDALLLAKAFRGQGIVKGDKVFLLSDNRYAWIVTDLALMALGAVSVPRGSDTPSSELAYILDHSECAYLILETEGLFNQHRELIEQRALQGVFVIASEHPAEPGMLTYSQLLANRSLSLEDLRQLMQVKRQVGGDDLVTIIYTSGTTGTPKGVKLTHANIMHNVQNLPDLIRLTSEDRWLSILPTWHIFERTVEYVALSRGSCIVYSSIRTFAADLERFKPTLVATVPRIWESLYGKVNAALKKESPRKARLFQFLVSVSSSFRLNSRRISGRLPRFEHEPWWRVLPRKARALACVVALAPLYAVARAKLAPVKKKFGGRLRLAISGGGSLPPFLDEWIDAIGIRITNAYGMTECSPGIAGRGLDCRTFGTLGPPFPYTEVRIAGQDDIEVPTGTEGEIQVRGPQVFHGYYHNNEANAESFTPDGFFRTGDLGKKTLNGELVITGRAKEIIVLASGENIDPTNIEATISTFPFVQDAVLVGQDKKGLGALIVPDLEKLRQYVAEQYNHVVNEAGDVLQDKQIVESLKREMNKLLKPKRGFKPYEKLHSIHFLNREFKLGEELTNTLKKKRHVIEQKYQDIINRLLK</sequence>
<accession>C8WZ69</accession>
<dbReference type="PANTHER" id="PTHR43813:SF1">
    <property type="entry name" value="ACYL-ACTIVATING ENZYME 16, CHLOROPLASTIC-RELATED"/>
    <property type="match status" value="1"/>
</dbReference>
<dbReference type="HOGENOM" id="CLU_000022_45_5_7"/>
<dbReference type="Pfam" id="PF00501">
    <property type="entry name" value="AMP-binding"/>
    <property type="match status" value="1"/>
</dbReference>
<dbReference type="SUPFAM" id="SSF56801">
    <property type="entry name" value="Acetyl-CoA synthetase-like"/>
    <property type="match status" value="1"/>
</dbReference>
<proteinExistence type="predicted"/>
<dbReference type="KEGG" id="drt:Dret_0042"/>
<name>C8WZ69_DESRD</name>
<reference evidence="3" key="1">
    <citation type="submission" date="2009-09" db="EMBL/GenBank/DDBJ databases">
        <title>The complete chromosome of Desulfohalobium retbaense DSM 5692.</title>
        <authorList>
            <consortium name="US DOE Joint Genome Institute (JGI-PGF)"/>
            <person name="Lucas S."/>
            <person name="Copeland A."/>
            <person name="Lapidus A."/>
            <person name="Glavina del Rio T."/>
            <person name="Dalin E."/>
            <person name="Tice H."/>
            <person name="Bruce D."/>
            <person name="Goodwin L."/>
            <person name="Pitluck S."/>
            <person name="Kyrpides N."/>
            <person name="Mavromatis K."/>
            <person name="Ivanova N."/>
            <person name="Mikhailova N."/>
            <person name="Munk A.C."/>
            <person name="Brettin T."/>
            <person name="Detter J.C."/>
            <person name="Han C."/>
            <person name="Tapia R."/>
            <person name="Larimer F."/>
            <person name="Land M."/>
            <person name="Hauser L."/>
            <person name="Markowitz V."/>
            <person name="Cheng J.-F."/>
            <person name="Hugenholtz P."/>
            <person name="Woyke T."/>
            <person name="Wu D."/>
            <person name="Spring S."/>
            <person name="Klenk H.-P."/>
            <person name="Eisen J.A."/>
        </authorList>
    </citation>
    <scope>NUCLEOTIDE SEQUENCE [LARGE SCALE GENOMIC DNA]</scope>
    <source>
        <strain evidence="3">DSM 5692</strain>
    </source>
</reference>
<evidence type="ECO:0000259" key="1">
    <source>
        <dbReference type="Pfam" id="PF00501"/>
    </source>
</evidence>
<evidence type="ECO:0000313" key="3">
    <source>
        <dbReference type="Proteomes" id="UP000001052"/>
    </source>
</evidence>
<dbReference type="EMBL" id="CP001734">
    <property type="protein sequence ID" value="ACV67344.1"/>
    <property type="molecule type" value="Genomic_DNA"/>
</dbReference>
<dbReference type="InterPro" id="IPR042099">
    <property type="entry name" value="ANL_N_sf"/>
</dbReference>
<organism evidence="2 3">
    <name type="scientific">Desulfohalobium retbaense (strain ATCC 49708 / DSM 5692 / JCM 16813 / HR100)</name>
    <dbReference type="NCBI Taxonomy" id="485915"/>
    <lineage>
        <taxon>Bacteria</taxon>
        <taxon>Pseudomonadati</taxon>
        <taxon>Thermodesulfobacteriota</taxon>
        <taxon>Desulfovibrionia</taxon>
        <taxon>Desulfovibrionales</taxon>
        <taxon>Desulfohalobiaceae</taxon>
        <taxon>Desulfohalobium</taxon>
    </lineage>
</organism>
<evidence type="ECO:0000313" key="2">
    <source>
        <dbReference type="EMBL" id="ACV67344.1"/>
    </source>
</evidence>